<dbReference type="GO" id="GO:0004112">
    <property type="term" value="F:cyclic-nucleotide phosphodiesterase activity"/>
    <property type="evidence" value="ECO:0007669"/>
    <property type="project" value="InterPro"/>
</dbReference>
<dbReference type="Pfam" id="PF00149">
    <property type="entry name" value="Metallophos"/>
    <property type="match status" value="1"/>
</dbReference>
<evidence type="ECO:0000256" key="1">
    <source>
        <dbReference type="ARBA" id="ARBA00022723"/>
    </source>
</evidence>
<dbReference type="SUPFAM" id="SSF56300">
    <property type="entry name" value="Metallo-dependent phosphatases"/>
    <property type="match status" value="1"/>
</dbReference>
<feature type="domain" description="Calcineurin-like phosphoesterase" evidence="5">
    <location>
        <begin position="1"/>
        <end position="199"/>
    </location>
</feature>
<dbReference type="Gene3D" id="3.60.21.40">
    <property type="entry name" value="GpdQ, catalytic alpha/beta sandwich domain"/>
    <property type="match status" value="1"/>
</dbReference>
<accession>A0A5E4SK96</accession>
<evidence type="ECO:0000256" key="4">
    <source>
        <dbReference type="ARBA" id="ARBA00025742"/>
    </source>
</evidence>
<dbReference type="InterPro" id="IPR042283">
    <property type="entry name" value="GpdQ_catalytic"/>
</dbReference>
<dbReference type="RefSeq" id="WP_150695694.1">
    <property type="nucleotide sequence ID" value="NZ_CABPRZ010000002.1"/>
</dbReference>
<reference evidence="6 7" key="1">
    <citation type="submission" date="2019-08" db="EMBL/GenBank/DDBJ databases">
        <authorList>
            <person name="Peeters C."/>
        </authorList>
    </citation>
    <scope>NUCLEOTIDE SEQUENCE [LARGE SCALE GENOMIC DNA]</scope>
    <source>
        <strain evidence="6 7">LMG 30175</strain>
    </source>
</reference>
<keyword evidence="1" id="KW-0479">Metal-binding</keyword>
<dbReference type="OrthoDB" id="9784378at2"/>
<evidence type="ECO:0000313" key="7">
    <source>
        <dbReference type="Proteomes" id="UP000414233"/>
    </source>
</evidence>
<dbReference type="PANTHER" id="PTHR42988:SF2">
    <property type="entry name" value="CYCLIC NUCLEOTIDE PHOSPHODIESTERASE CBUA0032-RELATED"/>
    <property type="match status" value="1"/>
</dbReference>
<proteinExistence type="inferred from homology"/>
<evidence type="ECO:0000313" key="6">
    <source>
        <dbReference type="EMBL" id="VVD74668.1"/>
    </source>
</evidence>
<sequence>MLFCQITDLHIKRPGELACARVDTAAALRRAVSAINALRPRPQAVFATGDLVDDADILEYEYLRELLTPLEVPVFFLVGNHDDREKLRRAFPEHAYLRTGGPFVQYTLELGPLSIVALDTQDPPNGGGHLCDQRLAWLDEQLGRRSGRPTVVLMHHPPFDTGIGFMDELGLSAAGKRGLAEVLSRHAHVERVLCGHVHRSITACFAGTIASTCVSTAHQITLVLEPAAPESIMLEPPGYGVYLWHPDAGLRSHLAYTETYEGPLTFEGEPLR</sequence>
<dbReference type="CDD" id="cd07402">
    <property type="entry name" value="MPP_GpdQ"/>
    <property type="match status" value="1"/>
</dbReference>
<evidence type="ECO:0000256" key="3">
    <source>
        <dbReference type="ARBA" id="ARBA00023004"/>
    </source>
</evidence>
<organism evidence="6 7">
    <name type="scientific">Pandoraea terrae</name>
    <dbReference type="NCBI Taxonomy" id="1537710"/>
    <lineage>
        <taxon>Bacteria</taxon>
        <taxon>Pseudomonadati</taxon>
        <taxon>Pseudomonadota</taxon>
        <taxon>Betaproteobacteria</taxon>
        <taxon>Burkholderiales</taxon>
        <taxon>Burkholderiaceae</taxon>
        <taxon>Pandoraea</taxon>
    </lineage>
</organism>
<keyword evidence="2" id="KW-0378">Hydrolase</keyword>
<keyword evidence="7" id="KW-1185">Reference proteome</keyword>
<comment type="similarity">
    <text evidence="4">Belongs to the cyclic nucleotide phosphodiesterase class-III family.</text>
</comment>
<dbReference type="InterPro" id="IPR042281">
    <property type="entry name" value="GpdQ_beta-strand"/>
</dbReference>
<dbReference type="InterPro" id="IPR029052">
    <property type="entry name" value="Metallo-depent_PP-like"/>
</dbReference>
<evidence type="ECO:0000259" key="5">
    <source>
        <dbReference type="Pfam" id="PF00149"/>
    </source>
</evidence>
<dbReference type="InterPro" id="IPR026575">
    <property type="entry name" value="GpdQ/CpdA-like"/>
</dbReference>
<dbReference type="EMBL" id="CABPRZ010000002">
    <property type="protein sequence ID" value="VVD74668.1"/>
    <property type="molecule type" value="Genomic_DNA"/>
</dbReference>
<evidence type="ECO:0000256" key="2">
    <source>
        <dbReference type="ARBA" id="ARBA00022801"/>
    </source>
</evidence>
<name>A0A5E4SK96_9BURK</name>
<dbReference type="InterPro" id="IPR004843">
    <property type="entry name" value="Calcineurin-like_PHP"/>
</dbReference>
<dbReference type="InterPro" id="IPR050884">
    <property type="entry name" value="CNP_phosphodiesterase-III"/>
</dbReference>
<dbReference type="GO" id="GO:0046872">
    <property type="term" value="F:metal ion binding"/>
    <property type="evidence" value="ECO:0007669"/>
    <property type="project" value="UniProtKB-KW"/>
</dbReference>
<dbReference type="PANTHER" id="PTHR42988">
    <property type="entry name" value="PHOSPHOHYDROLASE"/>
    <property type="match status" value="1"/>
</dbReference>
<protein>
    <submittedName>
        <fullName evidence="6">Phosphodiesterase</fullName>
    </submittedName>
</protein>
<dbReference type="Gene3D" id="3.30.750.180">
    <property type="entry name" value="GpdQ, beta-strand dimerisation domain"/>
    <property type="match status" value="1"/>
</dbReference>
<keyword evidence="3" id="KW-0408">Iron</keyword>
<gene>
    <name evidence="6" type="ORF">PTE30175_00754</name>
</gene>
<dbReference type="AlphaFoldDB" id="A0A5E4SK96"/>
<dbReference type="Proteomes" id="UP000414233">
    <property type="component" value="Unassembled WGS sequence"/>
</dbReference>